<sequence>MLKPSDPKAASLWLCFLLLCLFHQSVSAGTSPPAAFKHMNSLDQTQTPISLNHRLIELSSTANTKRKLERRRALSPKALLTHDQRRTALRARAAEDSLRGNPALLSYANATNSSASNPGDKLTQLGFLGNAYNAALNLSTDATGGSQLVFVQLDTASADLWVVSQRCTKATSAACASSDIFRFDESKSSSFAALELSTSGASGNQSIARRMSMKKREEVVVGWGARLRRRWLDILSLSGFNAPNLESGLGIGSSALGNTRVASSNSTLSSSSGGRQTVPFSITYADQTSASGIVGVEDITFAELSTSRQAFGLVDQTNVTLLQQGISGVLGLGFARGSSIAQSLVGMNLTGSAISNFTSGTESSSLPPSTSPLLTTLLSSTQSNASYPLFSLALNSSGGRMSIGAVDPFILSTAKDRDLVDWHDVVPFPLGDSSQPLNSTANQQGSELGPYVYWALPLAMAGVNGSSANLSASALYTNYVGTSPLAIIDSGTRGILGPVAAVADLYSHIPSSRHVGNGQWVVPCDTDVRMHFGFGAGPDQVVRNITLLPTQYLIGPASGNPNLCFSWVAASLDLPSADGLSWTFGVAFLQAAYTIFSLGIDGKEPPKIGLFPMDASLANLTLAATSGSGSGSTQLSPSASAVLFAPEPSASISSWLANNATTIASNLPNSLVPLPTLPDYYTPTYAFASATARPTAGSDPTTLAGQPTYKPVITAVSGNGEVPVIANDTTVQPLPSNPAAAAAAAAAKGGAIRSGSGTWTGSAFVATGLVAFVLILV</sequence>
<evidence type="ECO:0000256" key="2">
    <source>
        <dbReference type="SAM" id="Phobius"/>
    </source>
</evidence>
<reference evidence="5" key="1">
    <citation type="journal article" date="2023" name="PhytoFront">
        <title>Draft Genome Resources of Seven Strains of Tilletia horrida, Causal Agent of Kernel Smut of Rice.</title>
        <authorList>
            <person name="Khanal S."/>
            <person name="Antony Babu S."/>
            <person name="Zhou X.G."/>
        </authorList>
    </citation>
    <scope>NUCLEOTIDE SEQUENCE</scope>
    <source>
        <strain evidence="5">TX6</strain>
    </source>
</reference>
<dbReference type="GO" id="GO:0006508">
    <property type="term" value="P:proteolysis"/>
    <property type="evidence" value="ECO:0007669"/>
    <property type="project" value="InterPro"/>
</dbReference>
<dbReference type="InterPro" id="IPR034164">
    <property type="entry name" value="Pepsin-like_dom"/>
</dbReference>
<evidence type="ECO:0000256" key="1">
    <source>
        <dbReference type="ARBA" id="ARBA00007447"/>
    </source>
</evidence>
<proteinExistence type="inferred from homology"/>
<feature type="transmembrane region" description="Helical" evidence="2">
    <location>
        <begin position="757"/>
        <end position="776"/>
    </location>
</feature>
<dbReference type="InterPro" id="IPR021109">
    <property type="entry name" value="Peptidase_aspartic_dom_sf"/>
</dbReference>
<accession>A0AAN6GP19</accession>
<dbReference type="PROSITE" id="PS51767">
    <property type="entry name" value="PEPTIDASE_A1"/>
    <property type="match status" value="1"/>
</dbReference>
<evidence type="ECO:0000313" key="6">
    <source>
        <dbReference type="Proteomes" id="UP001176517"/>
    </source>
</evidence>
<keyword evidence="2" id="KW-1133">Transmembrane helix</keyword>
<keyword evidence="2" id="KW-0472">Membrane</keyword>
<evidence type="ECO:0000259" key="4">
    <source>
        <dbReference type="PROSITE" id="PS51767"/>
    </source>
</evidence>
<feature type="domain" description="Peptidase A1" evidence="4">
    <location>
        <begin position="132"/>
        <end position="611"/>
    </location>
</feature>
<dbReference type="CDD" id="cd05471">
    <property type="entry name" value="pepsin_like"/>
    <property type="match status" value="1"/>
</dbReference>
<organism evidence="5 6">
    <name type="scientific">Tilletia horrida</name>
    <dbReference type="NCBI Taxonomy" id="155126"/>
    <lineage>
        <taxon>Eukaryota</taxon>
        <taxon>Fungi</taxon>
        <taxon>Dikarya</taxon>
        <taxon>Basidiomycota</taxon>
        <taxon>Ustilaginomycotina</taxon>
        <taxon>Exobasidiomycetes</taxon>
        <taxon>Tilletiales</taxon>
        <taxon>Tilletiaceae</taxon>
        <taxon>Tilletia</taxon>
    </lineage>
</organism>
<keyword evidence="6" id="KW-1185">Reference proteome</keyword>
<dbReference type="EMBL" id="JAPDMZ010000160">
    <property type="protein sequence ID" value="KAK0547479.1"/>
    <property type="molecule type" value="Genomic_DNA"/>
</dbReference>
<dbReference type="Proteomes" id="UP001176517">
    <property type="component" value="Unassembled WGS sequence"/>
</dbReference>
<evidence type="ECO:0000256" key="3">
    <source>
        <dbReference type="SAM" id="SignalP"/>
    </source>
</evidence>
<dbReference type="PANTHER" id="PTHR47966">
    <property type="entry name" value="BETA-SITE APP-CLEAVING ENZYME, ISOFORM A-RELATED"/>
    <property type="match status" value="1"/>
</dbReference>
<gene>
    <name evidence="5" type="ORF">OC846_004841</name>
</gene>
<evidence type="ECO:0000313" key="5">
    <source>
        <dbReference type="EMBL" id="KAK0547479.1"/>
    </source>
</evidence>
<feature type="chain" id="PRO_5042834344" description="Peptidase A1 domain-containing protein" evidence="3">
    <location>
        <begin position="29"/>
        <end position="777"/>
    </location>
</feature>
<dbReference type="Pfam" id="PF00026">
    <property type="entry name" value="Asp"/>
    <property type="match status" value="3"/>
</dbReference>
<protein>
    <recommendedName>
        <fullName evidence="4">Peptidase A1 domain-containing protein</fullName>
    </recommendedName>
</protein>
<feature type="signal peptide" evidence="3">
    <location>
        <begin position="1"/>
        <end position="28"/>
    </location>
</feature>
<dbReference type="Gene3D" id="2.40.70.10">
    <property type="entry name" value="Acid Proteases"/>
    <property type="match status" value="3"/>
</dbReference>
<dbReference type="PANTHER" id="PTHR47966:SF74">
    <property type="entry name" value="AGR407CP"/>
    <property type="match status" value="1"/>
</dbReference>
<keyword evidence="2" id="KW-0812">Transmembrane</keyword>
<comment type="similarity">
    <text evidence="1">Belongs to the peptidase A1 family.</text>
</comment>
<dbReference type="AlphaFoldDB" id="A0AAN6GP19"/>
<dbReference type="GO" id="GO:0004190">
    <property type="term" value="F:aspartic-type endopeptidase activity"/>
    <property type="evidence" value="ECO:0007669"/>
    <property type="project" value="InterPro"/>
</dbReference>
<dbReference type="SUPFAM" id="SSF50630">
    <property type="entry name" value="Acid proteases"/>
    <property type="match status" value="1"/>
</dbReference>
<dbReference type="InterPro" id="IPR033121">
    <property type="entry name" value="PEPTIDASE_A1"/>
</dbReference>
<name>A0AAN6GP19_9BASI</name>
<dbReference type="InterPro" id="IPR001461">
    <property type="entry name" value="Aspartic_peptidase_A1"/>
</dbReference>
<keyword evidence="3" id="KW-0732">Signal</keyword>
<comment type="caution">
    <text evidence="5">The sequence shown here is derived from an EMBL/GenBank/DDBJ whole genome shotgun (WGS) entry which is preliminary data.</text>
</comment>